<keyword evidence="2" id="KW-0255">Endonuclease</keyword>
<keyword evidence="2" id="KW-0378">Hydrolase</keyword>
<feature type="domain" description="Endonuclease/exonuclease/phosphatase" evidence="1">
    <location>
        <begin position="7"/>
        <end position="237"/>
    </location>
</feature>
<dbReference type="Proteomes" id="UP000034075">
    <property type="component" value="Unassembled WGS sequence"/>
</dbReference>
<gene>
    <name evidence="2" type="ORF">US24_C0037G0003</name>
</gene>
<dbReference type="AlphaFoldDB" id="A0A0G0HGK2"/>
<comment type="caution">
    <text evidence="2">The sequence shown here is derived from an EMBL/GenBank/DDBJ whole genome shotgun (WGS) entry which is preliminary data.</text>
</comment>
<dbReference type="GO" id="GO:0004527">
    <property type="term" value="F:exonuclease activity"/>
    <property type="evidence" value="ECO:0007669"/>
    <property type="project" value="UniProtKB-KW"/>
</dbReference>
<dbReference type="GO" id="GO:0004519">
    <property type="term" value="F:endonuclease activity"/>
    <property type="evidence" value="ECO:0007669"/>
    <property type="project" value="UniProtKB-KW"/>
</dbReference>
<dbReference type="EMBL" id="LBSF01000037">
    <property type="protein sequence ID" value="KKQ11209.1"/>
    <property type="molecule type" value="Genomic_DNA"/>
</dbReference>
<dbReference type="Gene3D" id="3.60.10.10">
    <property type="entry name" value="Endonuclease/exonuclease/phosphatase"/>
    <property type="match status" value="1"/>
</dbReference>
<dbReference type="InterPro" id="IPR005135">
    <property type="entry name" value="Endo/exonuclease/phosphatase"/>
</dbReference>
<dbReference type="SUPFAM" id="SSF56219">
    <property type="entry name" value="DNase I-like"/>
    <property type="match status" value="1"/>
</dbReference>
<dbReference type="Pfam" id="PF03372">
    <property type="entry name" value="Exo_endo_phos"/>
    <property type="match status" value="1"/>
</dbReference>
<reference evidence="2 3" key="1">
    <citation type="journal article" date="2015" name="Nature">
        <title>rRNA introns, odd ribosomes, and small enigmatic genomes across a large radiation of phyla.</title>
        <authorList>
            <person name="Brown C.T."/>
            <person name="Hug L.A."/>
            <person name="Thomas B.C."/>
            <person name="Sharon I."/>
            <person name="Castelle C.J."/>
            <person name="Singh A."/>
            <person name="Wilkins M.J."/>
            <person name="Williams K.H."/>
            <person name="Banfield J.F."/>
        </authorList>
    </citation>
    <scope>NUCLEOTIDE SEQUENCE [LARGE SCALE GENOMIC DNA]</scope>
</reference>
<keyword evidence="2" id="KW-0540">Nuclease</keyword>
<dbReference type="InterPro" id="IPR051916">
    <property type="entry name" value="GPI-anchor_lipid_remodeler"/>
</dbReference>
<accession>A0A0G0HGK2</accession>
<evidence type="ECO:0000313" key="3">
    <source>
        <dbReference type="Proteomes" id="UP000034075"/>
    </source>
</evidence>
<dbReference type="PANTHER" id="PTHR14859">
    <property type="entry name" value="CALCOFLUOR WHITE HYPERSENSITIVE PROTEIN PRECURSOR"/>
    <property type="match status" value="1"/>
</dbReference>
<dbReference type="GO" id="GO:0006506">
    <property type="term" value="P:GPI anchor biosynthetic process"/>
    <property type="evidence" value="ECO:0007669"/>
    <property type="project" value="TreeGrafter"/>
</dbReference>
<evidence type="ECO:0000313" key="2">
    <source>
        <dbReference type="EMBL" id="KKQ11209.1"/>
    </source>
</evidence>
<sequence length="246" mass="28368">MKILQTNIWQGRLVKNFIDLVKEVNPDIITLQEVCSCKETEFQTLNLSSFEDIKAEFPNYNEVLAPTYSFRTMDAEIMFENVILSKYPILNSKVVFTNGEFKKDFNTKYDDYNIRNFVHATIDINGSKLNVITHHGHHVEGTKEGNAETLRQMIVLRDYIKQLSEPVILTGDFNLSPKCESLEILNAELNNLCILSNVETTRNEFAKKAIQVCDYIFTNDLVKVNTFEVEKMLVSDHQALLLDFEI</sequence>
<dbReference type="InterPro" id="IPR036691">
    <property type="entry name" value="Endo/exonu/phosph_ase_sf"/>
</dbReference>
<name>A0A0G0HGK2_9BACT</name>
<keyword evidence="2" id="KW-0269">Exonuclease</keyword>
<dbReference type="GO" id="GO:0016020">
    <property type="term" value="C:membrane"/>
    <property type="evidence" value="ECO:0007669"/>
    <property type="project" value="GOC"/>
</dbReference>
<protein>
    <submittedName>
        <fullName evidence="2">Endonuclease/exonuclease/phosphatase</fullName>
    </submittedName>
</protein>
<dbReference type="PANTHER" id="PTHR14859:SF1">
    <property type="entry name" value="PGAP2-INTERACTING PROTEIN"/>
    <property type="match status" value="1"/>
</dbReference>
<evidence type="ECO:0000259" key="1">
    <source>
        <dbReference type="Pfam" id="PF03372"/>
    </source>
</evidence>
<organism evidence="2 3">
    <name type="scientific">candidate division WS6 bacterium GW2011_GWC2_36_7</name>
    <dbReference type="NCBI Taxonomy" id="1619091"/>
    <lineage>
        <taxon>Bacteria</taxon>
        <taxon>Candidatus Dojkabacteria</taxon>
    </lineage>
</organism>
<proteinExistence type="predicted"/>